<evidence type="ECO:0000256" key="6">
    <source>
        <dbReference type="ARBA" id="ARBA00022792"/>
    </source>
</evidence>
<keyword evidence="7" id="KW-0249">Electron transport</keyword>
<evidence type="ECO:0000256" key="5">
    <source>
        <dbReference type="ARBA" id="ARBA00022660"/>
    </source>
</evidence>
<evidence type="ECO:0000256" key="2">
    <source>
        <dbReference type="ARBA" id="ARBA00008317"/>
    </source>
</evidence>
<gene>
    <name evidence="10" type="ORF">SNE40_020117</name>
</gene>
<keyword evidence="6" id="KW-0999">Mitochondrion inner membrane</keyword>
<comment type="subcellular location">
    <subcellularLocation>
        <location evidence="1">Mitochondrion inner membrane</location>
        <topology evidence="1">Peripheral membrane protein</topology>
        <orientation evidence="1">Matrix side</orientation>
    </subcellularLocation>
</comment>
<dbReference type="GO" id="GO:0005743">
    <property type="term" value="C:mitochondrial inner membrane"/>
    <property type="evidence" value="ECO:0007669"/>
    <property type="project" value="UniProtKB-SubCell"/>
</dbReference>
<keyword evidence="9" id="KW-0472">Membrane</keyword>
<keyword evidence="5" id="KW-0679">Respiratory chain</keyword>
<comment type="similarity">
    <text evidence="2">Belongs to the complex I NDUFB10 subunit family.</text>
</comment>
<dbReference type="InterPro" id="IPR039993">
    <property type="entry name" value="NDUFB10"/>
</dbReference>
<protein>
    <recommendedName>
        <fullName evidence="3">NADH dehydrogenase [ubiquinone] 1 beta subcomplex subunit 10</fullName>
    </recommendedName>
</protein>
<evidence type="ECO:0000256" key="1">
    <source>
        <dbReference type="ARBA" id="ARBA00004443"/>
    </source>
</evidence>
<evidence type="ECO:0000256" key="9">
    <source>
        <dbReference type="ARBA" id="ARBA00023136"/>
    </source>
</evidence>
<dbReference type="PANTHER" id="PTHR13094:SF1">
    <property type="entry name" value="NADH DEHYDROGENASE [UBIQUINONE] 1 BETA SUBCOMPLEX SUBUNIT 10"/>
    <property type="match status" value="1"/>
</dbReference>
<dbReference type="GO" id="GO:0045271">
    <property type="term" value="C:respiratory chain complex I"/>
    <property type="evidence" value="ECO:0007669"/>
    <property type="project" value="UniProtKB-ARBA"/>
</dbReference>
<dbReference type="Proteomes" id="UP001347796">
    <property type="component" value="Unassembled WGS sequence"/>
</dbReference>
<dbReference type="EMBL" id="JAZGQO010000015">
    <property type="protein sequence ID" value="KAK6168978.1"/>
    <property type="molecule type" value="Genomic_DNA"/>
</dbReference>
<dbReference type="PANTHER" id="PTHR13094">
    <property type="entry name" value="NADH-UBIQUINONE OXIDOREDUCTASE PDSW SUBUNIT"/>
    <property type="match status" value="1"/>
</dbReference>
<organism evidence="10 11">
    <name type="scientific">Patella caerulea</name>
    <name type="common">Rayed Mediterranean limpet</name>
    <dbReference type="NCBI Taxonomy" id="87958"/>
    <lineage>
        <taxon>Eukaryota</taxon>
        <taxon>Metazoa</taxon>
        <taxon>Spiralia</taxon>
        <taxon>Lophotrochozoa</taxon>
        <taxon>Mollusca</taxon>
        <taxon>Gastropoda</taxon>
        <taxon>Patellogastropoda</taxon>
        <taxon>Patelloidea</taxon>
        <taxon>Patellidae</taxon>
        <taxon>Patella</taxon>
    </lineage>
</organism>
<evidence type="ECO:0000256" key="3">
    <source>
        <dbReference type="ARBA" id="ARBA00014109"/>
    </source>
</evidence>
<evidence type="ECO:0000256" key="7">
    <source>
        <dbReference type="ARBA" id="ARBA00022982"/>
    </source>
</evidence>
<evidence type="ECO:0000313" key="11">
    <source>
        <dbReference type="Proteomes" id="UP001347796"/>
    </source>
</evidence>
<name>A0AAN8J140_PATCE</name>
<reference evidence="10 11" key="1">
    <citation type="submission" date="2024-01" db="EMBL/GenBank/DDBJ databases">
        <title>The genome of the rayed Mediterranean limpet Patella caerulea (Linnaeus, 1758).</title>
        <authorList>
            <person name="Anh-Thu Weber A."/>
            <person name="Halstead-Nussloch G."/>
        </authorList>
    </citation>
    <scope>NUCLEOTIDE SEQUENCE [LARGE SCALE GENOMIC DNA]</scope>
    <source>
        <strain evidence="10">AATW-2023a</strain>
        <tissue evidence="10">Whole specimen</tissue>
    </source>
</reference>
<dbReference type="InterPro" id="IPR019377">
    <property type="entry name" value="NADH_UbQ_OxRdtase_su10"/>
</dbReference>
<accession>A0AAN8J140</accession>
<sequence>MPSAEENGGDVDKPKLPYYEQFCYSVFNLLDGPVTKFREKFVEPYRNQNRPVYYHRRFRRVPTIDECYTDDAVCIFEAAEQLRRDKMVDNQIVKILRQRKVECYVWEGPDAKYKCRKISEDYEDAAANWFIKYGDLGMQSTVIDNYMKQKHRLIWERRQKEKISAQ</sequence>
<keyword evidence="8" id="KW-0496">Mitochondrion</keyword>
<evidence type="ECO:0000256" key="4">
    <source>
        <dbReference type="ARBA" id="ARBA00022448"/>
    </source>
</evidence>
<proteinExistence type="inferred from homology"/>
<comment type="caution">
    <text evidence="10">The sequence shown here is derived from an EMBL/GenBank/DDBJ whole genome shotgun (WGS) entry which is preliminary data.</text>
</comment>
<evidence type="ECO:0000313" key="10">
    <source>
        <dbReference type="EMBL" id="KAK6168978.1"/>
    </source>
</evidence>
<dbReference type="Pfam" id="PF10249">
    <property type="entry name" value="NDUFB10"/>
    <property type="match status" value="1"/>
</dbReference>
<dbReference type="AlphaFoldDB" id="A0AAN8J140"/>
<keyword evidence="4" id="KW-0813">Transport</keyword>
<evidence type="ECO:0000256" key="8">
    <source>
        <dbReference type="ARBA" id="ARBA00023128"/>
    </source>
</evidence>
<keyword evidence="11" id="KW-1185">Reference proteome</keyword>